<organism evidence="2 3">
    <name type="scientific">Trichonephila clavata</name>
    <name type="common">Joro spider</name>
    <name type="synonym">Nephila clavata</name>
    <dbReference type="NCBI Taxonomy" id="2740835"/>
    <lineage>
        <taxon>Eukaryota</taxon>
        <taxon>Metazoa</taxon>
        <taxon>Ecdysozoa</taxon>
        <taxon>Arthropoda</taxon>
        <taxon>Chelicerata</taxon>
        <taxon>Arachnida</taxon>
        <taxon>Araneae</taxon>
        <taxon>Araneomorphae</taxon>
        <taxon>Entelegynae</taxon>
        <taxon>Araneoidea</taxon>
        <taxon>Nephilidae</taxon>
        <taxon>Trichonephila</taxon>
    </lineage>
</organism>
<keyword evidence="3" id="KW-1185">Reference proteome</keyword>
<proteinExistence type="predicted"/>
<sequence>MKIAPPHPNQLAHSSQYARWRSGPNQPPMNHSQNQVYIEVYPQRPTSYQHHPSFTPQRPTMVPRSQRISQQRPAELRPDAPTFHPSHRLRENNTIIRPISKMRSYHPSEHQFKEK</sequence>
<feature type="region of interest" description="Disordered" evidence="1">
    <location>
        <begin position="1"/>
        <end position="115"/>
    </location>
</feature>
<dbReference type="EMBL" id="BMAO01016572">
    <property type="protein sequence ID" value="GFR09674.1"/>
    <property type="molecule type" value="Genomic_DNA"/>
</dbReference>
<protein>
    <submittedName>
        <fullName evidence="2">Uncharacterized protein</fullName>
    </submittedName>
</protein>
<evidence type="ECO:0000313" key="3">
    <source>
        <dbReference type="Proteomes" id="UP000887116"/>
    </source>
</evidence>
<feature type="compositionally biased region" description="Polar residues" evidence="1">
    <location>
        <begin position="44"/>
        <end position="58"/>
    </location>
</feature>
<feature type="compositionally biased region" description="Basic and acidic residues" evidence="1">
    <location>
        <begin position="106"/>
        <end position="115"/>
    </location>
</feature>
<evidence type="ECO:0000256" key="1">
    <source>
        <dbReference type="SAM" id="MobiDB-lite"/>
    </source>
</evidence>
<accession>A0A8X6GTP9</accession>
<comment type="caution">
    <text evidence="2">The sequence shown here is derived from an EMBL/GenBank/DDBJ whole genome shotgun (WGS) entry which is preliminary data.</text>
</comment>
<name>A0A8X6GTP9_TRICU</name>
<gene>
    <name evidence="2" type="ORF">TNCT_65181</name>
</gene>
<dbReference type="AlphaFoldDB" id="A0A8X6GTP9"/>
<dbReference type="Proteomes" id="UP000887116">
    <property type="component" value="Unassembled WGS sequence"/>
</dbReference>
<reference evidence="2" key="1">
    <citation type="submission" date="2020-07" db="EMBL/GenBank/DDBJ databases">
        <title>Multicomponent nature underlies the extraordinary mechanical properties of spider dragline silk.</title>
        <authorList>
            <person name="Kono N."/>
            <person name="Nakamura H."/>
            <person name="Mori M."/>
            <person name="Yoshida Y."/>
            <person name="Ohtoshi R."/>
            <person name="Malay A.D."/>
            <person name="Moran D.A.P."/>
            <person name="Tomita M."/>
            <person name="Numata K."/>
            <person name="Arakawa K."/>
        </authorList>
    </citation>
    <scope>NUCLEOTIDE SEQUENCE</scope>
</reference>
<evidence type="ECO:0000313" key="2">
    <source>
        <dbReference type="EMBL" id="GFR09674.1"/>
    </source>
</evidence>